<comment type="caution">
    <text evidence="1">The sequence shown here is derived from an EMBL/GenBank/DDBJ whole genome shotgun (WGS) entry which is preliminary data.</text>
</comment>
<dbReference type="AlphaFoldDB" id="A0A5B7D8M3"/>
<organism evidence="1 2">
    <name type="scientific">Portunus trituberculatus</name>
    <name type="common">Swimming crab</name>
    <name type="synonym">Neptunus trituberculatus</name>
    <dbReference type="NCBI Taxonomy" id="210409"/>
    <lineage>
        <taxon>Eukaryota</taxon>
        <taxon>Metazoa</taxon>
        <taxon>Ecdysozoa</taxon>
        <taxon>Arthropoda</taxon>
        <taxon>Crustacea</taxon>
        <taxon>Multicrustacea</taxon>
        <taxon>Malacostraca</taxon>
        <taxon>Eumalacostraca</taxon>
        <taxon>Eucarida</taxon>
        <taxon>Decapoda</taxon>
        <taxon>Pleocyemata</taxon>
        <taxon>Brachyura</taxon>
        <taxon>Eubrachyura</taxon>
        <taxon>Portunoidea</taxon>
        <taxon>Portunidae</taxon>
        <taxon>Portuninae</taxon>
        <taxon>Portunus</taxon>
    </lineage>
</organism>
<name>A0A5B7D8M3_PORTR</name>
<keyword evidence="2" id="KW-1185">Reference proteome</keyword>
<gene>
    <name evidence="1" type="ORF">E2C01_010441</name>
</gene>
<sequence length="65" mass="7000">MTEFSFIVVLAIAPSTGRPDIKPVWLEVISSGVISVRSHRGDGGVMASEQPGAAFCELLIKMLKR</sequence>
<accession>A0A5B7D8M3</accession>
<proteinExistence type="predicted"/>
<evidence type="ECO:0000313" key="2">
    <source>
        <dbReference type="Proteomes" id="UP000324222"/>
    </source>
</evidence>
<evidence type="ECO:0000313" key="1">
    <source>
        <dbReference type="EMBL" id="MPC17577.1"/>
    </source>
</evidence>
<reference evidence="1 2" key="1">
    <citation type="submission" date="2019-05" db="EMBL/GenBank/DDBJ databases">
        <title>Another draft genome of Portunus trituberculatus and its Hox gene families provides insights of decapod evolution.</title>
        <authorList>
            <person name="Jeong J.-H."/>
            <person name="Song I."/>
            <person name="Kim S."/>
            <person name="Choi T."/>
            <person name="Kim D."/>
            <person name="Ryu S."/>
            <person name="Kim W."/>
        </authorList>
    </citation>
    <scope>NUCLEOTIDE SEQUENCE [LARGE SCALE GENOMIC DNA]</scope>
    <source>
        <tissue evidence="1">Muscle</tissue>
    </source>
</reference>
<protein>
    <submittedName>
        <fullName evidence="1">Uncharacterized protein</fullName>
    </submittedName>
</protein>
<dbReference type="EMBL" id="VSRR010000602">
    <property type="protein sequence ID" value="MPC17577.1"/>
    <property type="molecule type" value="Genomic_DNA"/>
</dbReference>
<dbReference type="Proteomes" id="UP000324222">
    <property type="component" value="Unassembled WGS sequence"/>
</dbReference>